<dbReference type="GO" id="GO:0000976">
    <property type="term" value="F:transcription cis-regulatory region binding"/>
    <property type="evidence" value="ECO:0007669"/>
    <property type="project" value="TreeGrafter"/>
</dbReference>
<dbReference type="GO" id="GO:0003700">
    <property type="term" value="F:DNA-binding transcription factor activity"/>
    <property type="evidence" value="ECO:0007669"/>
    <property type="project" value="TreeGrafter"/>
</dbReference>
<protein>
    <submittedName>
        <fullName evidence="6">AcrR family transcriptional regulator</fullName>
    </submittedName>
</protein>
<keyword evidence="1" id="KW-0805">Transcription regulation</keyword>
<dbReference type="InterPro" id="IPR001647">
    <property type="entry name" value="HTH_TetR"/>
</dbReference>
<dbReference type="InterPro" id="IPR050109">
    <property type="entry name" value="HTH-type_TetR-like_transc_reg"/>
</dbReference>
<dbReference type="PANTHER" id="PTHR30055:SF234">
    <property type="entry name" value="HTH-TYPE TRANSCRIPTIONAL REGULATOR BETI"/>
    <property type="match status" value="1"/>
</dbReference>
<reference evidence="6 7" key="2">
    <citation type="submission" date="2020-08" db="EMBL/GenBank/DDBJ databases">
        <authorList>
            <person name="Partida-Martinez L."/>
            <person name="Huntemann M."/>
            <person name="Clum A."/>
            <person name="Wang J."/>
            <person name="Palaniappan K."/>
            <person name="Ritter S."/>
            <person name="Chen I.-M."/>
            <person name="Stamatis D."/>
            <person name="Reddy T."/>
            <person name="O'Malley R."/>
            <person name="Daum C."/>
            <person name="Shapiro N."/>
            <person name="Ivanova N."/>
            <person name="Kyrpides N."/>
            <person name="Woyke T."/>
        </authorList>
    </citation>
    <scope>NUCLEOTIDE SEQUENCE [LARGE SCALE GENOMIC DNA]</scope>
    <source>
        <strain evidence="6 7">AS2.23</strain>
    </source>
</reference>
<evidence type="ECO:0000313" key="7">
    <source>
        <dbReference type="Proteomes" id="UP000533269"/>
    </source>
</evidence>
<proteinExistence type="predicted"/>
<evidence type="ECO:0000256" key="4">
    <source>
        <dbReference type="PROSITE-ProRule" id="PRU00335"/>
    </source>
</evidence>
<dbReference type="SUPFAM" id="SSF48498">
    <property type="entry name" value="Tetracyclin repressor-like, C-terminal domain"/>
    <property type="match status" value="1"/>
</dbReference>
<evidence type="ECO:0000313" key="6">
    <source>
        <dbReference type="EMBL" id="MBB2902171.1"/>
    </source>
</evidence>
<keyword evidence="2 4" id="KW-0238">DNA-binding</keyword>
<feature type="domain" description="HTH tetR-type" evidence="5">
    <location>
        <begin position="20"/>
        <end position="80"/>
    </location>
</feature>
<dbReference type="PRINTS" id="PR00455">
    <property type="entry name" value="HTHTETR"/>
</dbReference>
<evidence type="ECO:0000256" key="1">
    <source>
        <dbReference type="ARBA" id="ARBA00023015"/>
    </source>
</evidence>
<sequence length="208" mass="22559">MGSAGDEEPERVDGRRLRYRHRREELLQAATEHALEHGPARLSLRRIADSAGVGHAALLHHFGTREKLVAEIVERVLDRTFTGPRVLANEQRTGTEGGPLRALWQQATTGSGEAHVRLFLAITGNALHDEALAAAVRRSLHRRTGLLEAALVRAGCPPPEAGALATLVLGTLRGLVLDRLLTGDTARVDAAFEVFALGLDRRRESWGG</sequence>
<dbReference type="EMBL" id="JACHVY010000003">
    <property type="protein sequence ID" value="MBB2902171.1"/>
    <property type="molecule type" value="Genomic_DNA"/>
</dbReference>
<dbReference type="RefSeq" id="WP_012086424.1">
    <property type="nucleotide sequence ID" value="NZ_JACHVY010000003.1"/>
</dbReference>
<dbReference type="OMA" id="HRMLIYY"/>
<evidence type="ECO:0000256" key="2">
    <source>
        <dbReference type="ARBA" id="ARBA00023125"/>
    </source>
</evidence>
<dbReference type="InterPro" id="IPR036271">
    <property type="entry name" value="Tet_transcr_reg_TetR-rel_C_sf"/>
</dbReference>
<dbReference type="SUPFAM" id="SSF46689">
    <property type="entry name" value="Homeodomain-like"/>
    <property type="match status" value="1"/>
</dbReference>
<dbReference type="PROSITE" id="PS50977">
    <property type="entry name" value="HTH_TETR_2"/>
    <property type="match status" value="1"/>
</dbReference>
<dbReference type="Pfam" id="PF00440">
    <property type="entry name" value="TetR_N"/>
    <property type="match status" value="1"/>
</dbReference>
<gene>
    <name evidence="6" type="ORF">FHR75_003002</name>
</gene>
<organism evidence="6 7">
    <name type="scientific">Kineococcus radiotolerans</name>
    <dbReference type="NCBI Taxonomy" id="131568"/>
    <lineage>
        <taxon>Bacteria</taxon>
        <taxon>Bacillati</taxon>
        <taxon>Actinomycetota</taxon>
        <taxon>Actinomycetes</taxon>
        <taxon>Kineosporiales</taxon>
        <taxon>Kineosporiaceae</taxon>
        <taxon>Kineococcus</taxon>
    </lineage>
</organism>
<dbReference type="AlphaFoldDB" id="A0A7W4TPQ1"/>
<comment type="caution">
    <text evidence="6">The sequence shown here is derived from an EMBL/GenBank/DDBJ whole genome shotgun (WGS) entry which is preliminary data.</text>
</comment>
<dbReference type="Gene3D" id="1.10.357.10">
    <property type="entry name" value="Tetracycline Repressor, domain 2"/>
    <property type="match status" value="1"/>
</dbReference>
<name>A0A7W4TPQ1_KINRA</name>
<reference evidence="6 7" key="1">
    <citation type="submission" date="2020-08" db="EMBL/GenBank/DDBJ databases">
        <title>The Agave Microbiome: Exploring the role of microbial communities in plant adaptations to desert environments.</title>
        <authorList>
            <person name="Partida-Martinez L.P."/>
        </authorList>
    </citation>
    <scope>NUCLEOTIDE SEQUENCE [LARGE SCALE GENOMIC DNA]</scope>
    <source>
        <strain evidence="6 7">AS2.23</strain>
    </source>
</reference>
<dbReference type="Proteomes" id="UP000533269">
    <property type="component" value="Unassembled WGS sequence"/>
</dbReference>
<accession>A0A7W4TPQ1</accession>
<feature type="DNA-binding region" description="H-T-H motif" evidence="4">
    <location>
        <begin position="43"/>
        <end position="62"/>
    </location>
</feature>
<dbReference type="InterPro" id="IPR009057">
    <property type="entry name" value="Homeodomain-like_sf"/>
</dbReference>
<dbReference type="PANTHER" id="PTHR30055">
    <property type="entry name" value="HTH-TYPE TRANSCRIPTIONAL REGULATOR RUTR"/>
    <property type="match status" value="1"/>
</dbReference>
<evidence type="ECO:0000256" key="3">
    <source>
        <dbReference type="ARBA" id="ARBA00023163"/>
    </source>
</evidence>
<keyword evidence="3" id="KW-0804">Transcription</keyword>
<evidence type="ECO:0000259" key="5">
    <source>
        <dbReference type="PROSITE" id="PS50977"/>
    </source>
</evidence>